<feature type="transmembrane region" description="Helical" evidence="1">
    <location>
        <begin position="88"/>
        <end position="108"/>
    </location>
</feature>
<reference evidence="2" key="1">
    <citation type="journal article" date="2014" name="Front. Microbiol.">
        <title>High frequency of phylogenetically diverse reductive dehalogenase-homologous genes in deep subseafloor sedimentary metagenomes.</title>
        <authorList>
            <person name="Kawai M."/>
            <person name="Futagami T."/>
            <person name="Toyoda A."/>
            <person name="Takaki Y."/>
            <person name="Nishi S."/>
            <person name="Hori S."/>
            <person name="Arai W."/>
            <person name="Tsubouchi T."/>
            <person name="Morono Y."/>
            <person name="Uchiyama I."/>
            <person name="Ito T."/>
            <person name="Fujiyama A."/>
            <person name="Inagaki F."/>
            <person name="Takami H."/>
        </authorList>
    </citation>
    <scope>NUCLEOTIDE SEQUENCE</scope>
    <source>
        <strain evidence="2">Expedition CK06-06</strain>
    </source>
</reference>
<dbReference type="EMBL" id="BARW01017762">
    <property type="protein sequence ID" value="GAI91092.1"/>
    <property type="molecule type" value="Genomic_DNA"/>
</dbReference>
<keyword evidence="1" id="KW-0472">Membrane</keyword>
<organism evidence="2">
    <name type="scientific">marine sediment metagenome</name>
    <dbReference type="NCBI Taxonomy" id="412755"/>
    <lineage>
        <taxon>unclassified sequences</taxon>
        <taxon>metagenomes</taxon>
        <taxon>ecological metagenomes</taxon>
    </lineage>
</organism>
<keyword evidence="1" id="KW-0812">Transmembrane</keyword>
<proteinExistence type="predicted"/>
<sequence length="125" mass="13959">MRRLLIILLVFSVFVPLINADVISMNSGGSETTMVEDQVEFKRNFDTGILPLGKYIVGLQLVYPNGVAPSSAHFEVIEKPPISVFGKIVFFLIILILIILILIIIILIQRRRKKNKQAVTTAPQA</sequence>
<evidence type="ECO:0000313" key="2">
    <source>
        <dbReference type="EMBL" id="GAI91092.1"/>
    </source>
</evidence>
<dbReference type="AlphaFoldDB" id="X1SDK7"/>
<accession>X1SDK7</accession>
<comment type="caution">
    <text evidence="2">The sequence shown here is derived from an EMBL/GenBank/DDBJ whole genome shotgun (WGS) entry which is preliminary data.</text>
</comment>
<gene>
    <name evidence="2" type="ORF">S12H4_30597</name>
</gene>
<protein>
    <submittedName>
        <fullName evidence="2">Uncharacterized protein</fullName>
    </submittedName>
</protein>
<evidence type="ECO:0000256" key="1">
    <source>
        <dbReference type="SAM" id="Phobius"/>
    </source>
</evidence>
<name>X1SDK7_9ZZZZ</name>
<keyword evidence="1" id="KW-1133">Transmembrane helix</keyword>